<dbReference type="AlphaFoldDB" id="A0AAQ3N8N7"/>
<sequence length="102" mass="12321">MDSNIPSMMTPLMWPEIPVNGNRQHYQQQFQFDAFHQPLWEREEVNHNFMTPENSLLSYDSSANSGFPCLLFVRGGWKLDFLYPEMKMNWHAILLLYYYYVY</sequence>
<protein>
    <submittedName>
        <fullName evidence="1">Uncharacterized protein</fullName>
    </submittedName>
</protein>
<proteinExistence type="predicted"/>
<name>A0AAQ3N8N7_VIGMU</name>
<gene>
    <name evidence="1" type="ORF">V8G54_018610</name>
</gene>
<keyword evidence="2" id="KW-1185">Reference proteome</keyword>
<evidence type="ECO:0000313" key="2">
    <source>
        <dbReference type="Proteomes" id="UP001374535"/>
    </source>
</evidence>
<organism evidence="1 2">
    <name type="scientific">Vigna mungo</name>
    <name type="common">Black gram</name>
    <name type="synonym">Phaseolus mungo</name>
    <dbReference type="NCBI Taxonomy" id="3915"/>
    <lineage>
        <taxon>Eukaryota</taxon>
        <taxon>Viridiplantae</taxon>
        <taxon>Streptophyta</taxon>
        <taxon>Embryophyta</taxon>
        <taxon>Tracheophyta</taxon>
        <taxon>Spermatophyta</taxon>
        <taxon>Magnoliopsida</taxon>
        <taxon>eudicotyledons</taxon>
        <taxon>Gunneridae</taxon>
        <taxon>Pentapetalae</taxon>
        <taxon>rosids</taxon>
        <taxon>fabids</taxon>
        <taxon>Fabales</taxon>
        <taxon>Fabaceae</taxon>
        <taxon>Papilionoideae</taxon>
        <taxon>50 kb inversion clade</taxon>
        <taxon>NPAAA clade</taxon>
        <taxon>indigoferoid/millettioid clade</taxon>
        <taxon>Phaseoleae</taxon>
        <taxon>Vigna</taxon>
    </lineage>
</organism>
<reference evidence="1 2" key="1">
    <citation type="journal article" date="2023" name="Life. Sci Alliance">
        <title>Evolutionary insights into 3D genome organization and epigenetic landscape of Vigna mungo.</title>
        <authorList>
            <person name="Junaid A."/>
            <person name="Singh B."/>
            <person name="Bhatia S."/>
        </authorList>
    </citation>
    <scope>NUCLEOTIDE SEQUENCE [LARGE SCALE GENOMIC DNA]</scope>
    <source>
        <strain evidence="1">Urdbean</strain>
    </source>
</reference>
<accession>A0AAQ3N8N7</accession>
<dbReference type="Proteomes" id="UP001374535">
    <property type="component" value="Chromosome 6"/>
</dbReference>
<evidence type="ECO:0000313" key="1">
    <source>
        <dbReference type="EMBL" id="WVZ05264.1"/>
    </source>
</evidence>
<dbReference type="EMBL" id="CP144695">
    <property type="protein sequence ID" value="WVZ05264.1"/>
    <property type="molecule type" value="Genomic_DNA"/>
</dbReference>